<dbReference type="InterPro" id="IPR035906">
    <property type="entry name" value="MetI-like_sf"/>
</dbReference>
<feature type="transmembrane region" description="Helical" evidence="8">
    <location>
        <begin position="274"/>
        <end position="294"/>
    </location>
</feature>
<organism evidence="10">
    <name type="scientific">freshwater metagenome</name>
    <dbReference type="NCBI Taxonomy" id="449393"/>
    <lineage>
        <taxon>unclassified sequences</taxon>
        <taxon>metagenomes</taxon>
        <taxon>ecological metagenomes</taxon>
    </lineage>
</organism>
<evidence type="ECO:0000313" key="11">
    <source>
        <dbReference type="EMBL" id="CAB4882847.1"/>
    </source>
</evidence>
<comment type="subcellular location">
    <subcellularLocation>
        <location evidence="1">Cell membrane</location>
        <topology evidence="1">Multi-pass membrane protein</topology>
    </subcellularLocation>
</comment>
<evidence type="ECO:0000256" key="2">
    <source>
        <dbReference type="ARBA" id="ARBA00022448"/>
    </source>
</evidence>
<evidence type="ECO:0000256" key="1">
    <source>
        <dbReference type="ARBA" id="ARBA00004651"/>
    </source>
</evidence>
<feature type="transmembrane region" description="Helical" evidence="8">
    <location>
        <begin position="91"/>
        <end position="109"/>
    </location>
</feature>
<evidence type="ECO:0000259" key="9">
    <source>
        <dbReference type="Pfam" id="PF00528"/>
    </source>
</evidence>
<dbReference type="GO" id="GO:0043190">
    <property type="term" value="C:ATP-binding cassette (ABC) transporter complex"/>
    <property type="evidence" value="ECO:0007669"/>
    <property type="project" value="InterPro"/>
</dbReference>
<dbReference type="GO" id="GO:0006865">
    <property type="term" value="P:amino acid transport"/>
    <property type="evidence" value="ECO:0007669"/>
    <property type="project" value="UniProtKB-KW"/>
</dbReference>
<evidence type="ECO:0000256" key="7">
    <source>
        <dbReference type="ARBA" id="ARBA00023136"/>
    </source>
</evidence>
<dbReference type="SUPFAM" id="SSF161098">
    <property type="entry name" value="MetI-like"/>
    <property type="match status" value="1"/>
</dbReference>
<dbReference type="PANTHER" id="PTHR30614">
    <property type="entry name" value="MEMBRANE COMPONENT OF AMINO ACID ABC TRANSPORTER"/>
    <property type="match status" value="1"/>
</dbReference>
<name>A0A6J7AAP2_9ZZZZ</name>
<dbReference type="Gene3D" id="1.10.3720.10">
    <property type="entry name" value="MetI-like"/>
    <property type="match status" value="1"/>
</dbReference>
<evidence type="ECO:0000256" key="4">
    <source>
        <dbReference type="ARBA" id="ARBA00022692"/>
    </source>
</evidence>
<evidence type="ECO:0000256" key="5">
    <source>
        <dbReference type="ARBA" id="ARBA00022970"/>
    </source>
</evidence>
<dbReference type="Pfam" id="PF00528">
    <property type="entry name" value="BPD_transp_1"/>
    <property type="match status" value="1"/>
</dbReference>
<feature type="transmembrane region" description="Helical" evidence="8">
    <location>
        <begin position="121"/>
        <end position="143"/>
    </location>
</feature>
<dbReference type="EMBL" id="CAFABE010000047">
    <property type="protein sequence ID" value="CAB4829931.1"/>
    <property type="molecule type" value="Genomic_DNA"/>
</dbReference>
<dbReference type="InterPro" id="IPR010065">
    <property type="entry name" value="AA_ABC_transptr_permease_3TM"/>
</dbReference>
<proteinExistence type="predicted"/>
<protein>
    <submittedName>
        <fullName evidence="10">Unannotated protein</fullName>
    </submittedName>
</protein>
<dbReference type="PANTHER" id="PTHR30614:SF0">
    <property type="entry name" value="L-CYSTINE TRANSPORT SYSTEM PERMEASE PROTEIN TCYL"/>
    <property type="match status" value="1"/>
</dbReference>
<evidence type="ECO:0000256" key="8">
    <source>
        <dbReference type="SAM" id="Phobius"/>
    </source>
</evidence>
<dbReference type="AlphaFoldDB" id="A0A6J7AAP2"/>
<dbReference type="GO" id="GO:0022857">
    <property type="term" value="F:transmembrane transporter activity"/>
    <property type="evidence" value="ECO:0007669"/>
    <property type="project" value="InterPro"/>
</dbReference>
<keyword evidence="2" id="KW-0813">Transport</keyword>
<evidence type="ECO:0000256" key="6">
    <source>
        <dbReference type="ARBA" id="ARBA00022989"/>
    </source>
</evidence>
<dbReference type="InterPro" id="IPR000515">
    <property type="entry name" value="MetI-like"/>
</dbReference>
<dbReference type="EMBL" id="CAFBLT010000003">
    <property type="protein sequence ID" value="CAB4882847.1"/>
    <property type="molecule type" value="Genomic_DNA"/>
</dbReference>
<dbReference type="InterPro" id="IPR043429">
    <property type="entry name" value="ArtM/GltK/GlnP/TcyL/YhdX-like"/>
</dbReference>
<keyword evidence="4 8" id="KW-0812">Transmembrane</keyword>
<evidence type="ECO:0000256" key="3">
    <source>
        <dbReference type="ARBA" id="ARBA00022475"/>
    </source>
</evidence>
<keyword evidence="7 8" id="KW-0472">Membrane</keyword>
<dbReference type="FunFam" id="1.10.3720.10:FF:000006">
    <property type="entry name" value="Glutamate/aspartate ABC transporter, permease protein GltK"/>
    <property type="match status" value="1"/>
</dbReference>
<dbReference type="CDD" id="cd06261">
    <property type="entry name" value="TM_PBP2"/>
    <property type="match status" value="1"/>
</dbReference>
<feature type="transmembrane region" description="Helical" evidence="8">
    <location>
        <begin position="163"/>
        <end position="182"/>
    </location>
</feature>
<feature type="transmembrane region" description="Helical" evidence="8">
    <location>
        <begin position="35"/>
        <end position="55"/>
    </location>
</feature>
<sequence length="339" mass="37519">MSEGNLPRTEDAPQVGASSRPAPIKAIPVRHPWRWVAGIVLIILGAMLIHTLVFSTSQQPHQSGSRFQWNIVGSYIFSPLIMQGVVLTIELTIVSMIVGVSLGVLVAVMRLSKSRLISGSAWAYVWFFRGTPVLVQIYFWFYISALYPNLTLGIPFGPSFVSINMNAVLTAFWAGVLALSLNEGAYMSEIVRAGIISVDEGQGEAAHSLGMSKGKSLRLIVLPQAMRLIIPPTGNETISMLKTTSLVSAIGVGELTHWSLDIAAQNYRFIQMMIVASIWYLAMTTILSIGQYYLERHYARGSSRALPLTPFQQIKKNMRHYHLGPKKTESYDLPEVNHE</sequence>
<keyword evidence="6 8" id="KW-1133">Transmembrane helix</keyword>
<dbReference type="NCBIfam" id="TIGR01726">
    <property type="entry name" value="HEQRo_perm_3TM"/>
    <property type="match status" value="1"/>
</dbReference>
<gene>
    <name evidence="10" type="ORF">UFOPK3164_01064</name>
    <name evidence="11" type="ORF">UFOPK3427_01685</name>
</gene>
<evidence type="ECO:0000313" key="10">
    <source>
        <dbReference type="EMBL" id="CAB4829931.1"/>
    </source>
</evidence>
<keyword evidence="3" id="KW-1003">Cell membrane</keyword>
<reference evidence="10" key="1">
    <citation type="submission" date="2020-05" db="EMBL/GenBank/DDBJ databases">
        <authorList>
            <person name="Chiriac C."/>
            <person name="Salcher M."/>
            <person name="Ghai R."/>
            <person name="Kavagutti S V."/>
        </authorList>
    </citation>
    <scope>NUCLEOTIDE SEQUENCE</scope>
</reference>
<feature type="domain" description="ABC transmembrane type-1" evidence="9">
    <location>
        <begin position="99"/>
        <end position="298"/>
    </location>
</feature>
<keyword evidence="5" id="KW-0029">Amino-acid transport</keyword>
<accession>A0A6J7AAP2</accession>